<dbReference type="Proteomes" id="UP000321812">
    <property type="component" value="Unassembled WGS sequence"/>
</dbReference>
<gene>
    <name evidence="1" type="ORF">YZ82_01590</name>
</gene>
<dbReference type="EMBL" id="VOAP01000003">
    <property type="protein sequence ID" value="TWO22636.1"/>
    <property type="molecule type" value="Genomic_DNA"/>
</dbReference>
<protein>
    <submittedName>
        <fullName evidence="1">Uncharacterized protein</fullName>
    </submittedName>
</protein>
<sequence>MSDLRIRNFGGTANGAVSGFIPMTNIRPPEWKNIDIVDDFINKYYQREQNKRENELLRLKGEESDRNNELLKLKRDEQALNEQEFAYRAANDEIGRQMLLKLKEMDNKNAIDRINLEYDLKNKIYNKFKAEDNLIQKDMNKYYSHLQSVENLGVDPLDPNFILVANDYAKATGNKDVVNFLNNNGIKAAEVNTAYLKNSIDKDAVWEAMKKYSGNGSENKGILNFIGKK</sequence>
<evidence type="ECO:0000313" key="2">
    <source>
        <dbReference type="Proteomes" id="UP000321812"/>
    </source>
</evidence>
<evidence type="ECO:0000313" key="1">
    <source>
        <dbReference type="EMBL" id="TWO22636.1"/>
    </source>
</evidence>
<organism evidence="1 2">
    <name type="scientific">Campylobacter hyointestinalis</name>
    <dbReference type="NCBI Taxonomy" id="198"/>
    <lineage>
        <taxon>Bacteria</taxon>
        <taxon>Pseudomonadati</taxon>
        <taxon>Campylobacterota</taxon>
        <taxon>Epsilonproteobacteria</taxon>
        <taxon>Campylobacterales</taxon>
        <taxon>Campylobacteraceae</taxon>
        <taxon>Campylobacter</taxon>
    </lineage>
</organism>
<reference evidence="1 2" key="1">
    <citation type="submission" date="2019-07" db="EMBL/GenBank/DDBJ databases">
        <title>Rapid identification of Enteric Bacteria from Whole Genome Sequences (WGS) using Average Nucleotide Identity (ANI).</title>
        <authorList>
            <person name="Lane C."/>
        </authorList>
    </citation>
    <scope>NUCLEOTIDE SEQUENCE [LARGE SCALE GENOMIC DNA]</scope>
    <source>
        <strain evidence="1 2">D2411</strain>
    </source>
</reference>
<comment type="caution">
    <text evidence="1">The sequence shown here is derived from an EMBL/GenBank/DDBJ whole genome shotgun (WGS) entry which is preliminary data.</text>
</comment>
<dbReference type="RefSeq" id="WP_147496885.1">
    <property type="nucleotide sequence ID" value="NZ_VOAP01000003.1"/>
</dbReference>
<dbReference type="AlphaFoldDB" id="A0A562XLV3"/>
<name>A0A562XLV3_CAMHY</name>
<accession>A0A562XLV3</accession>
<proteinExistence type="predicted"/>